<evidence type="ECO:0000256" key="1">
    <source>
        <dbReference type="SAM" id="MobiDB-lite"/>
    </source>
</evidence>
<dbReference type="SMART" id="SM00220">
    <property type="entry name" value="S_TKc"/>
    <property type="match status" value="1"/>
</dbReference>
<name>A0A8T2XCC1_POPDE</name>
<protein>
    <recommendedName>
        <fullName evidence="2">Protein kinase domain-containing protein</fullName>
    </recommendedName>
</protein>
<dbReference type="Pfam" id="PF00069">
    <property type="entry name" value="Pkinase"/>
    <property type="match status" value="1"/>
</dbReference>
<feature type="region of interest" description="Disordered" evidence="1">
    <location>
        <begin position="782"/>
        <end position="862"/>
    </location>
</feature>
<feature type="domain" description="Protein kinase" evidence="2">
    <location>
        <begin position="39"/>
        <end position="345"/>
    </location>
</feature>
<dbReference type="InterPro" id="IPR011989">
    <property type="entry name" value="ARM-like"/>
</dbReference>
<feature type="region of interest" description="Disordered" evidence="1">
    <location>
        <begin position="703"/>
        <end position="762"/>
    </location>
</feature>
<dbReference type="InterPro" id="IPR016024">
    <property type="entry name" value="ARM-type_fold"/>
</dbReference>
<dbReference type="GO" id="GO:0005524">
    <property type="term" value="F:ATP binding"/>
    <property type="evidence" value="ECO:0007669"/>
    <property type="project" value="InterPro"/>
</dbReference>
<gene>
    <name evidence="3" type="ORF">H0E87_022532</name>
</gene>
<accession>A0A8T2XCC1</accession>
<feature type="region of interest" description="Disordered" evidence="1">
    <location>
        <begin position="888"/>
        <end position="998"/>
    </location>
</feature>
<dbReference type="Gene3D" id="1.10.510.10">
    <property type="entry name" value="Transferase(Phosphotransferase) domain 1"/>
    <property type="match status" value="1"/>
</dbReference>
<sequence length="998" mass="109267">MSLNMKTFTQALAKTAAVIEKTVQTTVQEVTGPKPLQDYDLLHQIGSAGPGLAWKLYSAKAARESTRTHQYPTVCVWVLDKKALSEARARAGLTKVAEDTFLDVIRADAARLVRIRHPGVVHVVQALDENKNAMAMVTEPLFASVANAIGNLENVGKVPKELKGMEMGLLEVKHGLLQIAESLDFLHNNAHLIHRAISPENILITSSGAWKLGGFGFAITTDQASGDLASSQAFHYAEYDDEDSMLPLQPSLNYTAPELVRSKAPSAGCSSDIFSFGCLAYQLIAHKPLFDCHNNVKMYMNTLNYLSSAAFSSIPPELVPDLQKMLSANESFRPTAMDFTGSPFFRNDTRLRALRFLDHMLERDNMQKSEFLKALSDMWKDFDTRVLRYKVLPPLCAELRNMVMQPMILPMVLTIAESQDKIDFELSTLPALIPVLSTAAGETLLLLVKHAELVINKTSQDNLISHVLPLLVRAYDDTDPRIQEEVLRKSSFLAKQLDVQLVKQAILPRVHGLALKTTVAAVRVNALLCFGDLVSILDKHAILDILQTIQRCTAVDRTPPTLMCTLGVANSILKQHGVEFVTEHVLPLLTPLLTAQQLNVQQFAKYMLFVKDILRYSAFCYPHRPLNPFLLNRRIKPLFFHHLNSLFLSNLSINVFCTNMLMNLPFYIYIYKYIFETWGFYHRMIEEKRGVTVTDSGIPEVKSSSFPNGIQPQASSKTSGTVAPAAKGSTSWDEDWGPVSKGSATAHRALASNSSPTPSISANQPVQLTFLQSESPMTSAVSSRQTAVSCPPIDIEWPPRPSSTVTQLDIGNKQMDAGATSTSSFNEIDPFADWPPRPSGTSSGSGASNNGTTGLQPNSYSSNLITNTPDIMNFQNKGNISWALNNQSSLDPLKPNQGTSAVNSGSLNSGPNPQSSIGFLKQNQNTSTLGSYNHTKPTDLGSIFGSSKNEQTAIKLAPPPSGAVGRGRGRGRGRGGTSTLRSSHAKPQSEQPPLLDLL</sequence>
<organism evidence="3 4">
    <name type="scientific">Populus deltoides</name>
    <name type="common">Eastern poplar</name>
    <name type="synonym">Eastern cottonwood</name>
    <dbReference type="NCBI Taxonomy" id="3696"/>
    <lineage>
        <taxon>Eukaryota</taxon>
        <taxon>Viridiplantae</taxon>
        <taxon>Streptophyta</taxon>
        <taxon>Embryophyta</taxon>
        <taxon>Tracheophyta</taxon>
        <taxon>Spermatophyta</taxon>
        <taxon>Magnoliopsida</taxon>
        <taxon>eudicotyledons</taxon>
        <taxon>Gunneridae</taxon>
        <taxon>Pentapetalae</taxon>
        <taxon>rosids</taxon>
        <taxon>fabids</taxon>
        <taxon>Malpighiales</taxon>
        <taxon>Salicaceae</taxon>
        <taxon>Saliceae</taxon>
        <taxon>Populus</taxon>
    </lineage>
</organism>
<dbReference type="InterPro" id="IPR051177">
    <property type="entry name" value="CIK-Related_Protein"/>
</dbReference>
<feature type="compositionally biased region" description="Polar residues" evidence="1">
    <location>
        <begin position="751"/>
        <end position="762"/>
    </location>
</feature>
<feature type="compositionally biased region" description="Polar residues" evidence="1">
    <location>
        <begin position="888"/>
        <end position="935"/>
    </location>
</feature>
<dbReference type="EMBL" id="JACEGQ020000013">
    <property type="protein sequence ID" value="KAH8490043.1"/>
    <property type="molecule type" value="Genomic_DNA"/>
</dbReference>
<feature type="compositionally biased region" description="Low complexity" evidence="1">
    <location>
        <begin position="839"/>
        <end position="854"/>
    </location>
</feature>
<comment type="caution">
    <text evidence="3">The sequence shown here is derived from an EMBL/GenBank/DDBJ whole genome shotgun (WGS) entry which is preliminary data.</text>
</comment>
<dbReference type="InterPro" id="IPR011009">
    <property type="entry name" value="Kinase-like_dom_sf"/>
</dbReference>
<dbReference type="GO" id="GO:0004672">
    <property type="term" value="F:protein kinase activity"/>
    <property type="evidence" value="ECO:0007669"/>
    <property type="project" value="InterPro"/>
</dbReference>
<dbReference type="PANTHER" id="PTHR12984:SF6">
    <property type="entry name" value="SCY1-LIKE PROTEIN 2"/>
    <property type="match status" value="1"/>
</dbReference>
<dbReference type="Gene3D" id="1.25.10.10">
    <property type="entry name" value="Leucine-rich Repeat Variant"/>
    <property type="match status" value="1"/>
</dbReference>
<dbReference type="Proteomes" id="UP000807159">
    <property type="component" value="Chromosome 13"/>
</dbReference>
<dbReference type="SUPFAM" id="SSF56112">
    <property type="entry name" value="Protein kinase-like (PK-like)"/>
    <property type="match status" value="1"/>
</dbReference>
<feature type="compositionally biased region" description="Polar residues" evidence="1">
    <location>
        <begin position="977"/>
        <end position="991"/>
    </location>
</feature>
<dbReference type="AlphaFoldDB" id="A0A8T2XCC1"/>
<evidence type="ECO:0000313" key="4">
    <source>
        <dbReference type="Proteomes" id="UP000807159"/>
    </source>
</evidence>
<evidence type="ECO:0000313" key="3">
    <source>
        <dbReference type="EMBL" id="KAH8490043.1"/>
    </source>
</evidence>
<proteinExistence type="predicted"/>
<evidence type="ECO:0000259" key="2">
    <source>
        <dbReference type="PROSITE" id="PS50011"/>
    </source>
</evidence>
<feature type="compositionally biased region" description="Polar residues" evidence="1">
    <location>
        <begin position="703"/>
        <end position="721"/>
    </location>
</feature>
<dbReference type="CDD" id="cd14011">
    <property type="entry name" value="PK_SCY1_like"/>
    <property type="match status" value="1"/>
</dbReference>
<dbReference type="PANTHER" id="PTHR12984">
    <property type="entry name" value="SCY1-RELATED S/T PROTEIN KINASE-LIKE"/>
    <property type="match status" value="1"/>
</dbReference>
<reference evidence="3" key="1">
    <citation type="journal article" date="2021" name="J. Hered.">
        <title>Genome Assembly of Salicaceae Populus deltoides (Eastern Cottonwood) I-69 Based on Nanopore Sequencing and Hi-C Technologies.</title>
        <authorList>
            <person name="Bai S."/>
            <person name="Wu H."/>
            <person name="Zhang J."/>
            <person name="Pan Z."/>
            <person name="Zhao W."/>
            <person name="Li Z."/>
            <person name="Tong C."/>
        </authorList>
    </citation>
    <scope>NUCLEOTIDE SEQUENCE</scope>
    <source>
        <tissue evidence="3">Leaf</tissue>
    </source>
</reference>
<keyword evidence="4" id="KW-1185">Reference proteome</keyword>
<dbReference type="SUPFAM" id="SSF48371">
    <property type="entry name" value="ARM repeat"/>
    <property type="match status" value="1"/>
</dbReference>
<dbReference type="PROSITE" id="PS50011">
    <property type="entry name" value="PROTEIN_KINASE_DOM"/>
    <property type="match status" value="1"/>
</dbReference>
<dbReference type="InterPro" id="IPR000719">
    <property type="entry name" value="Prot_kinase_dom"/>
</dbReference>